<proteinExistence type="predicted"/>
<reference evidence="1 2" key="1">
    <citation type="submission" date="2024-01" db="EMBL/GenBank/DDBJ databases">
        <title>Pseudocitrobacter sp. Endophytic strain Cyp-38L.</title>
        <authorList>
            <person name="Amer M.A."/>
            <person name="Hamed S.M."/>
        </authorList>
    </citation>
    <scope>NUCLEOTIDE SEQUENCE [LARGE SCALE GENOMIC DNA]</scope>
    <source>
        <strain evidence="1 2">Cyp38S</strain>
    </source>
</reference>
<evidence type="ECO:0000313" key="2">
    <source>
        <dbReference type="Proteomes" id="UP001444146"/>
    </source>
</evidence>
<gene>
    <name evidence="1" type="primary">pduM</name>
    <name evidence="1" type="ORF">VSR74_15545</name>
</gene>
<dbReference type="EMBL" id="JAYMYY010000004">
    <property type="protein sequence ID" value="MEO3991226.1"/>
    <property type="molecule type" value="Genomic_DNA"/>
</dbReference>
<name>A0ABV0HLB9_9ENTR</name>
<dbReference type="NCBIfam" id="NF011957">
    <property type="entry name" value="PRK15428.1"/>
    <property type="match status" value="1"/>
</dbReference>
<dbReference type="NCBIfam" id="TIGR04493">
    <property type="entry name" value="microcomp_PduM"/>
    <property type="match status" value="1"/>
</dbReference>
<protein>
    <submittedName>
        <fullName evidence="1">Microcompartment protein PduM</fullName>
    </submittedName>
</protein>
<organism evidence="1 2">
    <name type="scientific">Pseudocitrobacter cyperus</name>
    <dbReference type="NCBI Taxonomy" id="3112843"/>
    <lineage>
        <taxon>Bacteria</taxon>
        <taxon>Pseudomonadati</taxon>
        <taxon>Pseudomonadota</taxon>
        <taxon>Gammaproteobacteria</taxon>
        <taxon>Enterobacterales</taxon>
        <taxon>Enterobacteriaceae</taxon>
        <taxon>Pseudocitrobacter</taxon>
    </lineage>
</organism>
<dbReference type="Proteomes" id="UP001444146">
    <property type="component" value="Unassembled WGS sequence"/>
</dbReference>
<keyword evidence="2" id="KW-1185">Reference proteome</keyword>
<dbReference type="Pfam" id="PF15953">
    <property type="entry name" value="PDU_like"/>
    <property type="match status" value="1"/>
</dbReference>
<dbReference type="InterPro" id="IPR030992">
    <property type="entry name" value="PduM"/>
</dbReference>
<evidence type="ECO:0000313" key="1">
    <source>
        <dbReference type="EMBL" id="MEO3991226.1"/>
    </source>
</evidence>
<accession>A0ABV0HLB9</accession>
<comment type="caution">
    <text evidence="1">The sequence shown here is derived from an EMBL/GenBank/DDBJ whole genome shotgun (WGS) entry which is preliminary data.</text>
</comment>
<dbReference type="RefSeq" id="WP_347795620.1">
    <property type="nucleotide sequence ID" value="NZ_JAYMYY010000004.1"/>
</dbReference>
<sequence length="163" mass="17762">MDSEQLQRIVEEVVYRLTRRAGRVATLSVAQLREANVRALFCHYASLTIQQVDLPLLQHIACASSSDTAAAIIQEALASGLCVHLSVQQRLLSALPVKKLARLPLTFSDEHGKGVVLYPHTLLSYADVAHHSGGVLVLGRQCVVTALAREAASARNIQFIKQE</sequence>